<dbReference type="AlphaFoldDB" id="A0A644XTQ5"/>
<organism evidence="1">
    <name type="scientific">bioreactor metagenome</name>
    <dbReference type="NCBI Taxonomy" id="1076179"/>
    <lineage>
        <taxon>unclassified sequences</taxon>
        <taxon>metagenomes</taxon>
        <taxon>ecological metagenomes</taxon>
    </lineage>
</organism>
<dbReference type="EMBL" id="VSSQ01003205">
    <property type="protein sequence ID" value="MPM19592.1"/>
    <property type="molecule type" value="Genomic_DNA"/>
</dbReference>
<evidence type="ECO:0000313" key="1">
    <source>
        <dbReference type="EMBL" id="MPM19592.1"/>
    </source>
</evidence>
<sequence>MGRKGHIAGHRRVCLLQSDRVADYGVRVRFAAEVYFNGRHVVRIAGRAFLGDVRHNGERNFEAAQIDRS</sequence>
<protein>
    <submittedName>
        <fullName evidence="1">Uncharacterized protein</fullName>
    </submittedName>
</protein>
<reference evidence="1" key="1">
    <citation type="submission" date="2019-08" db="EMBL/GenBank/DDBJ databases">
        <authorList>
            <person name="Kucharzyk K."/>
            <person name="Murdoch R.W."/>
            <person name="Higgins S."/>
            <person name="Loffler F."/>
        </authorList>
    </citation>
    <scope>NUCLEOTIDE SEQUENCE</scope>
</reference>
<comment type="caution">
    <text evidence="1">The sequence shown here is derived from an EMBL/GenBank/DDBJ whole genome shotgun (WGS) entry which is preliminary data.</text>
</comment>
<accession>A0A644XTQ5</accession>
<proteinExistence type="predicted"/>
<name>A0A644XTQ5_9ZZZZ</name>
<gene>
    <name evidence="1" type="ORF">SDC9_66018</name>
</gene>